<evidence type="ECO:0000313" key="1">
    <source>
        <dbReference type="EMBL" id="MCI55626.1"/>
    </source>
</evidence>
<organism evidence="1 2">
    <name type="scientific">Trifolium medium</name>
    <dbReference type="NCBI Taxonomy" id="97028"/>
    <lineage>
        <taxon>Eukaryota</taxon>
        <taxon>Viridiplantae</taxon>
        <taxon>Streptophyta</taxon>
        <taxon>Embryophyta</taxon>
        <taxon>Tracheophyta</taxon>
        <taxon>Spermatophyta</taxon>
        <taxon>Magnoliopsida</taxon>
        <taxon>eudicotyledons</taxon>
        <taxon>Gunneridae</taxon>
        <taxon>Pentapetalae</taxon>
        <taxon>rosids</taxon>
        <taxon>fabids</taxon>
        <taxon>Fabales</taxon>
        <taxon>Fabaceae</taxon>
        <taxon>Papilionoideae</taxon>
        <taxon>50 kb inversion clade</taxon>
        <taxon>NPAAA clade</taxon>
        <taxon>Hologalegina</taxon>
        <taxon>IRL clade</taxon>
        <taxon>Trifolieae</taxon>
        <taxon>Trifolium</taxon>
    </lineage>
</organism>
<name>A0A392T634_9FABA</name>
<sequence>KFDTLLWVLWNNRNNSVWNDVKEEGQQLGIKALSMWNGLWAVQVQEIKNQHREQDVQSVSW</sequence>
<keyword evidence="2" id="KW-1185">Reference proteome</keyword>
<accession>A0A392T634</accession>
<dbReference type="EMBL" id="LXQA010499347">
    <property type="protein sequence ID" value="MCI55626.1"/>
    <property type="molecule type" value="Genomic_DNA"/>
</dbReference>
<dbReference type="Proteomes" id="UP000265520">
    <property type="component" value="Unassembled WGS sequence"/>
</dbReference>
<comment type="caution">
    <text evidence="1">The sequence shown here is derived from an EMBL/GenBank/DDBJ whole genome shotgun (WGS) entry which is preliminary data.</text>
</comment>
<protein>
    <submittedName>
        <fullName evidence="1">Uncharacterized protein</fullName>
    </submittedName>
</protein>
<feature type="non-terminal residue" evidence="1">
    <location>
        <position position="1"/>
    </location>
</feature>
<reference evidence="1 2" key="1">
    <citation type="journal article" date="2018" name="Front. Plant Sci.">
        <title>Red Clover (Trifolium pratense) and Zigzag Clover (T. medium) - A Picture of Genomic Similarities and Differences.</title>
        <authorList>
            <person name="Dluhosova J."/>
            <person name="Istvanek J."/>
            <person name="Nedelnik J."/>
            <person name="Repkova J."/>
        </authorList>
    </citation>
    <scope>NUCLEOTIDE SEQUENCE [LARGE SCALE GENOMIC DNA]</scope>
    <source>
        <strain evidence="2">cv. 10/8</strain>
        <tissue evidence="1">Leaf</tissue>
    </source>
</reference>
<evidence type="ECO:0000313" key="2">
    <source>
        <dbReference type="Proteomes" id="UP000265520"/>
    </source>
</evidence>
<proteinExistence type="predicted"/>
<dbReference type="AlphaFoldDB" id="A0A392T634"/>